<feature type="region of interest" description="Disordered" evidence="1">
    <location>
        <begin position="49"/>
        <end position="68"/>
    </location>
</feature>
<dbReference type="EMBL" id="LR746265">
    <property type="protein sequence ID" value="CAA7391533.1"/>
    <property type="molecule type" value="Genomic_DNA"/>
</dbReference>
<dbReference type="OrthoDB" id="2016723at2759"/>
<gene>
    <name evidence="3" type="ORF">SI8410_02002816</name>
</gene>
<keyword evidence="4" id="KW-1185">Reference proteome</keyword>
<sequence>MMKRLTGAVGRRISLITPLSLLLLVFLCLVYPPASPVFPLPPSSSLLGRCSSDPPQLPSAQRGDAVAEGEVLRGRKPRLGSSRIAVCLVGGARRFELTGPSIVKNILEEYPNADLFLHSPLDKNAFKFSILKGSPRVAAVRIFVPEHINETEQQARVLTSHGSPNGIQGLLQYFSLVEGCLEMIRAHQTRRNFTYDWIVRTRVDGYWSAPLDPAIFVPGVYLVPPGSRYSGLNDRFGAGDQRTSLAALSRLSLIPRLDAAGRRGLNSESAFKAQLDESHVRYGEHPLPFCVLSDRQYGFPPAGNGVPVASMGSRGPLSGAKCRPCRPACMGLCMERVGKALNGEWSWTEWRNGSLELCDARGGWEDGWESIFDRTVGREAATVRRRIASLYMATCVKDLEELRRKSASWDAPPPADICQKKSS</sequence>
<name>A0A7I8K4L4_SPIIN</name>
<evidence type="ECO:0000259" key="2">
    <source>
        <dbReference type="Pfam" id="PF25072"/>
    </source>
</evidence>
<dbReference type="InterPro" id="IPR056698">
    <property type="entry name" value="DUF7796"/>
</dbReference>
<dbReference type="AlphaFoldDB" id="A0A7I8K4L4"/>
<dbReference type="Proteomes" id="UP000663760">
    <property type="component" value="Chromosome 2"/>
</dbReference>
<protein>
    <recommendedName>
        <fullName evidence="2">DUF7796 domain-containing protein</fullName>
    </recommendedName>
</protein>
<feature type="domain" description="DUF7796" evidence="2">
    <location>
        <begin position="81"/>
        <end position="420"/>
    </location>
</feature>
<organism evidence="3 4">
    <name type="scientific">Spirodela intermedia</name>
    <name type="common">Intermediate duckweed</name>
    <dbReference type="NCBI Taxonomy" id="51605"/>
    <lineage>
        <taxon>Eukaryota</taxon>
        <taxon>Viridiplantae</taxon>
        <taxon>Streptophyta</taxon>
        <taxon>Embryophyta</taxon>
        <taxon>Tracheophyta</taxon>
        <taxon>Spermatophyta</taxon>
        <taxon>Magnoliopsida</taxon>
        <taxon>Liliopsida</taxon>
        <taxon>Araceae</taxon>
        <taxon>Lemnoideae</taxon>
        <taxon>Spirodela</taxon>
    </lineage>
</organism>
<dbReference type="PANTHER" id="PTHR35112:SF1">
    <property type="entry name" value="RING_FYVE_PHD ZINC FINGER SUPERFAMILY PROTEIN"/>
    <property type="match status" value="1"/>
</dbReference>
<evidence type="ECO:0000313" key="4">
    <source>
        <dbReference type="Proteomes" id="UP000663760"/>
    </source>
</evidence>
<dbReference type="Pfam" id="PF25072">
    <property type="entry name" value="DUF7796"/>
    <property type="match status" value="1"/>
</dbReference>
<accession>A0A7I8K4L4</accession>
<evidence type="ECO:0000256" key="1">
    <source>
        <dbReference type="SAM" id="MobiDB-lite"/>
    </source>
</evidence>
<dbReference type="PANTHER" id="PTHR35112">
    <property type="entry name" value="OS08G0360500 PROTEIN"/>
    <property type="match status" value="1"/>
</dbReference>
<reference evidence="3" key="1">
    <citation type="submission" date="2020-02" db="EMBL/GenBank/DDBJ databases">
        <authorList>
            <person name="Scholz U."/>
            <person name="Mascher M."/>
            <person name="Fiebig A."/>
        </authorList>
    </citation>
    <scope>NUCLEOTIDE SEQUENCE</scope>
</reference>
<evidence type="ECO:0000313" key="3">
    <source>
        <dbReference type="EMBL" id="CAA7391533.1"/>
    </source>
</evidence>
<proteinExistence type="predicted"/>